<evidence type="ECO:0000259" key="8">
    <source>
        <dbReference type="PROSITE" id="PS51198"/>
    </source>
</evidence>
<feature type="region of interest" description="Disordered" evidence="7">
    <location>
        <begin position="870"/>
        <end position="900"/>
    </location>
</feature>
<dbReference type="InterPro" id="IPR036770">
    <property type="entry name" value="Ankyrin_rpt-contain_sf"/>
</dbReference>
<dbReference type="PROSITE" id="PS50088">
    <property type="entry name" value="ANK_REPEAT"/>
    <property type="match status" value="1"/>
</dbReference>
<evidence type="ECO:0000313" key="10">
    <source>
        <dbReference type="Proteomes" id="UP000789595"/>
    </source>
</evidence>
<proteinExistence type="predicted"/>
<accession>A0A8J2X288</accession>
<dbReference type="SUPFAM" id="SSF48403">
    <property type="entry name" value="Ankyrin repeat"/>
    <property type="match status" value="1"/>
</dbReference>
<sequence length="2437" mass="270274">MPPRAARSAQNGHAQQQNGHANADGGPRMPPLRRSESSASDSSLPDLASASSSESESDHEGADPRPPRREPPSAPAVAVAPEPEPEPEPEPVIQPETKPGCRHGFMRLEDCETCQAIQQSEACPPELREKKRKDQEYRDQWRRARVVVAERALAERDQTLGKSSNSLAAAARVARRALDELHFRSTANASERIGMDGDTEVTEILQRARDGTSKDKDGGVVNCALVFAAHYGLLDHVIDILKKCPPHVIPALLNCTASFYEPLAPLAPISLVKGVVVSKDFHGEHANKVFWPMTSDKFVEDTPLVAAARRDNTEVLLALLHCGADPDAAAACGATALGVACVSGFADVAEVLLGHNLRYANAQGDPVGGIRPYFRTEEPYEKAADVTGDVYRCVRSLRLWDEAHGYAESLGPFEKTMSDNKQYLVSRRVPTKETALKLLIAHQDPGQCPAVYSGRWRADPDLPCTIEMKHVGLALARTSDQTQATAGQRVSGAPLELAVRSHSLNVIEVLLRAGAVVEGKVMDGTPLFKRVDKTCFSRARDDEIDTEFKADEPCHKFISEVLGAILSPEICRILRTLAGQGPNRLNFEKQRREELMYRLGCLMELGFCMGPDFRGNKREEKAERYGPEDGPKTSKKFSELTDADITRQREALEKAIRACHLYAYELRGDSVNLPSSKDECGKAREMNKAFSKNKELTGSDMAKTCLFLALARLARLAAKQLSTMQTSEGLRQGADYVQDLVEAAQKAKVSHGFPEKQLPQFDAEVVIWAKALLAKCDEARARADTLPAGDDAVAIAEVARFYTAEAGFDKIMTSSELFRLGLCEGRAAGFINADDARKQAREKEACARDPDPKLYLSYYEKPCYGPDAERPAKGFDNVSAPSSPVIQPTPAPAPPRDESLTAEQQRLNDALHAEDPEAKAAREAREAQEAAERQRVAARAEDERRRKKEAKDKAKREQQERQRAEDLKRKAKREREAARNRERDRRLALWDPARKACAKALQKDAETLTRALPWADLAAHYGVQEAADAQLLRDETPSLGAPNALNPKGQHAGTVYPVVEDEGLYASSQPLLVADRVRDWYASRANANWRKRLLEVLASLAKGSDGSWCRAAHPQYKEFGVRIALLDDTMRLVWSATKASDGGLRCLAWCCVRTGSVDSTCEGIKQALDRRASDKGKLVESSEPYLTLDDDDVLIHPGKNRPMKLWSCRVDVLEKMAQGSPPEKWSPSLRLTTKEQAAVQEANAPAMVLGRSGTGKTHCIVARIARDSRQNPSEKLLFATRSRKLRKHVEEAVRAALLDDEGKAPSPQSVAKPTYLDATAKSTADDSLLPFLEAQLKPLPASKPWHDRTPVRRRRFYRKDDVDDNERRTGVLYRAKRDAGEITVEDSSDDDDSDTDSDEDIRRPQKATWDASKYVDFATFERWHREVCTVTNKPEPDTCWTQIKSFLKGSIGALFSGEPLTEQQYLSEAWGGRRTLGMDVGLRKRAYQVFKSYENYLSDQERWDACDREVALVQRALRDGFVARSNARPAPFDRAYVDEVQDMTQASLAVLLLAVGGDPERLYCCGDTAQAIQDGVAFRFQDLRQAIFELREKVATMSKQNGFKGARALKLENKTTTVNAGSASKLRKLTKNYRAHAGVLGAANAVLDLVYHAFPTAVDKTDSDTGVALGPRPIFATYKEYLRDVDSRAVLLFRADALEAAQRLLSEESEEVARRRAEVLRIADEESAAAGGVADAAQRYDQRRRDLSEAAEQHADEEMRSRKAQKKEYDDARREKDKRTKALAKRRKEWKDDERKLRTEAREALQRRATRDSRLVQRATSRRQQDEDSGRNRAQQEHQAAQKAAGAAAQREYMQRADEAYNRAVEEHRQLVASADQDYERARAEHARRPPQVAGPPSVQELVRQFVGDRGSADALCATMEAEGVDSEVLTIMQPDDFGELGINASLARQLQDAAQRPAAVRPPPPPPQRRTVPPAPRKEDYASKDDMKAAVRRAKNNVERLAAFEARHAPKPLQAYIEDERARPTTEVEVDEARAALPPTPTEDEAIQNVPDEGPAVVLPPPPLPHSKQERQLVIDAYLDDQCKSITDEVSLADIKKHKKMVRDRRKKAKKGQSTEDDVDEAQKAIRQTALKKLRDEIKKDRRDKLKDVSGAFECASLIENEEYGSRAFSVQEFKGLERDAVVLVDFFGSARDEKMKGWRELLRAARGDGLQGINHKVGENRALERDLKVLYTALTRCRSKLVVLETDTVGAAKDASKFFLQAAEQGRSALAEKAAPRVGGEDSDEDGETVRPVSGDEWRSRGALNARVAAEAADDPMAPPTQAKARLAQAKTCFANAQDADLKARCDVSTECLVELRSIRALLELASDKSGDERLRYTKDAESKASAMVKRAVEALAIDDALRVLKLFPEDEVIKGAVEKVEAVRDKALKEASEV</sequence>
<feature type="repeat" description="ANK" evidence="5">
    <location>
        <begin position="299"/>
        <end position="331"/>
    </location>
</feature>
<dbReference type="Proteomes" id="UP000789595">
    <property type="component" value="Unassembled WGS sequence"/>
</dbReference>
<feature type="compositionally biased region" description="Basic and acidic residues" evidence="7">
    <location>
        <begin position="1823"/>
        <end position="1836"/>
    </location>
</feature>
<evidence type="ECO:0000256" key="7">
    <source>
        <dbReference type="SAM" id="MobiDB-lite"/>
    </source>
</evidence>
<keyword evidence="4 6" id="KW-0067">ATP-binding</keyword>
<feature type="region of interest" description="Disordered" evidence="7">
    <location>
        <begin position="1"/>
        <end position="101"/>
    </location>
</feature>
<protein>
    <recommendedName>
        <fullName evidence="8">UvrD-like helicase ATP-binding domain-containing protein</fullName>
    </recommendedName>
</protein>
<dbReference type="GO" id="GO:0004386">
    <property type="term" value="F:helicase activity"/>
    <property type="evidence" value="ECO:0007669"/>
    <property type="project" value="UniProtKB-UniRule"/>
</dbReference>
<feature type="region of interest" description="Disordered" evidence="7">
    <location>
        <begin position="1731"/>
        <end position="1855"/>
    </location>
</feature>
<dbReference type="Gene3D" id="3.40.50.300">
    <property type="entry name" value="P-loop containing nucleotide triphosphate hydrolases"/>
    <property type="match status" value="1"/>
</dbReference>
<feature type="compositionally biased region" description="Low complexity" evidence="7">
    <location>
        <begin position="1837"/>
        <end position="1850"/>
    </location>
</feature>
<dbReference type="PANTHER" id="PTHR21529">
    <property type="entry name" value="MAMMARY TURMOR VIRUS RECEPTOR HOMOLOG 1, 2 MTVR1, 2"/>
    <property type="match status" value="1"/>
</dbReference>
<dbReference type="Pfam" id="PF00580">
    <property type="entry name" value="UvrD-helicase"/>
    <property type="match status" value="1"/>
</dbReference>
<feature type="compositionally biased region" description="Basic and acidic residues" evidence="7">
    <location>
        <begin position="56"/>
        <end position="71"/>
    </location>
</feature>
<feature type="compositionally biased region" description="Polar residues" evidence="7">
    <location>
        <begin position="8"/>
        <end position="20"/>
    </location>
</feature>
<dbReference type="PROSITE" id="PS51198">
    <property type="entry name" value="UVRD_HELICASE_ATP_BIND"/>
    <property type="match status" value="1"/>
</dbReference>
<keyword evidence="3 6" id="KW-0347">Helicase</keyword>
<feature type="compositionally biased region" description="Basic and acidic residues" evidence="7">
    <location>
        <begin position="1789"/>
        <end position="1815"/>
    </location>
</feature>
<feature type="region of interest" description="Disordered" evidence="7">
    <location>
        <begin position="1379"/>
        <end position="1404"/>
    </location>
</feature>
<dbReference type="SUPFAM" id="SSF52540">
    <property type="entry name" value="P-loop containing nucleoside triphosphate hydrolases"/>
    <property type="match status" value="1"/>
</dbReference>
<evidence type="ECO:0000256" key="2">
    <source>
        <dbReference type="ARBA" id="ARBA00022801"/>
    </source>
</evidence>
<reference evidence="9" key="1">
    <citation type="submission" date="2021-11" db="EMBL/GenBank/DDBJ databases">
        <authorList>
            <consortium name="Genoscope - CEA"/>
            <person name="William W."/>
        </authorList>
    </citation>
    <scope>NUCLEOTIDE SEQUENCE</scope>
</reference>
<feature type="region of interest" description="Disordered" evidence="7">
    <location>
        <begin position="2273"/>
        <end position="2300"/>
    </location>
</feature>
<name>A0A8J2X288_9STRA</name>
<dbReference type="Gene3D" id="1.25.40.20">
    <property type="entry name" value="Ankyrin repeat-containing domain"/>
    <property type="match status" value="1"/>
</dbReference>
<dbReference type="InterPro" id="IPR027417">
    <property type="entry name" value="P-loop_NTPase"/>
</dbReference>
<keyword evidence="5" id="KW-0040">ANK repeat</keyword>
<feature type="compositionally biased region" description="Acidic residues" evidence="7">
    <location>
        <begin position="1383"/>
        <end position="1399"/>
    </location>
</feature>
<keyword evidence="1 6" id="KW-0547">Nucleotide-binding</keyword>
<dbReference type="InterPro" id="IPR039904">
    <property type="entry name" value="TRANK1"/>
</dbReference>
<dbReference type="GO" id="GO:0016787">
    <property type="term" value="F:hydrolase activity"/>
    <property type="evidence" value="ECO:0007669"/>
    <property type="project" value="UniProtKB-UniRule"/>
</dbReference>
<feature type="binding site" evidence="6">
    <location>
        <begin position="1250"/>
        <end position="1257"/>
    </location>
    <ligand>
        <name>ATP</name>
        <dbReference type="ChEBI" id="CHEBI:30616"/>
    </ligand>
</feature>
<dbReference type="InterPro" id="IPR002110">
    <property type="entry name" value="Ankyrin_rpt"/>
</dbReference>
<evidence type="ECO:0000256" key="3">
    <source>
        <dbReference type="ARBA" id="ARBA00022806"/>
    </source>
</evidence>
<evidence type="ECO:0000256" key="1">
    <source>
        <dbReference type="ARBA" id="ARBA00022741"/>
    </source>
</evidence>
<comment type="caution">
    <text evidence="9">The sequence shown here is derived from an EMBL/GenBank/DDBJ whole genome shotgun (WGS) entry which is preliminary data.</text>
</comment>
<feature type="compositionally biased region" description="Low complexity" evidence="7">
    <location>
        <begin position="37"/>
        <end position="54"/>
    </location>
</feature>
<feature type="domain" description="UvrD-like helicase ATP-binding" evidence="8">
    <location>
        <begin position="1229"/>
        <end position="1636"/>
    </location>
</feature>
<evidence type="ECO:0000256" key="4">
    <source>
        <dbReference type="ARBA" id="ARBA00022840"/>
    </source>
</evidence>
<feature type="compositionally biased region" description="Basic and acidic residues" evidence="7">
    <location>
        <begin position="1977"/>
        <end position="1988"/>
    </location>
</feature>
<dbReference type="OrthoDB" id="44378at2759"/>
<feature type="compositionally biased region" description="Basic and acidic residues" evidence="7">
    <location>
        <begin position="1738"/>
        <end position="1780"/>
    </location>
</feature>
<dbReference type="InterPro" id="IPR014016">
    <property type="entry name" value="UvrD-like_ATP-bd"/>
</dbReference>
<organism evidence="9 10">
    <name type="scientific">Pelagomonas calceolata</name>
    <dbReference type="NCBI Taxonomy" id="35677"/>
    <lineage>
        <taxon>Eukaryota</taxon>
        <taxon>Sar</taxon>
        <taxon>Stramenopiles</taxon>
        <taxon>Ochrophyta</taxon>
        <taxon>Pelagophyceae</taxon>
        <taxon>Pelagomonadales</taxon>
        <taxon>Pelagomonadaceae</taxon>
        <taxon>Pelagomonas</taxon>
    </lineage>
</organism>
<evidence type="ECO:0000313" key="9">
    <source>
        <dbReference type="EMBL" id="CAH0375790.1"/>
    </source>
</evidence>
<evidence type="ECO:0000256" key="5">
    <source>
        <dbReference type="PROSITE-ProRule" id="PRU00023"/>
    </source>
</evidence>
<dbReference type="PANTHER" id="PTHR21529:SF4">
    <property type="entry name" value="TPR AND ANKYRIN REPEAT-CONTAINING PROTEIN 1"/>
    <property type="match status" value="1"/>
</dbReference>
<dbReference type="EMBL" id="CAKKNE010000005">
    <property type="protein sequence ID" value="CAH0375790.1"/>
    <property type="molecule type" value="Genomic_DNA"/>
</dbReference>
<keyword evidence="2 6" id="KW-0378">Hydrolase</keyword>
<keyword evidence="10" id="KW-1185">Reference proteome</keyword>
<evidence type="ECO:0000256" key="6">
    <source>
        <dbReference type="PROSITE-ProRule" id="PRU00560"/>
    </source>
</evidence>
<feature type="region of interest" description="Disordered" evidence="7">
    <location>
        <begin position="1951"/>
        <end position="1988"/>
    </location>
</feature>
<feature type="region of interest" description="Disordered" evidence="7">
    <location>
        <begin position="916"/>
        <end position="985"/>
    </location>
</feature>
<dbReference type="GO" id="GO:0005524">
    <property type="term" value="F:ATP binding"/>
    <property type="evidence" value="ECO:0007669"/>
    <property type="project" value="UniProtKB-UniRule"/>
</dbReference>
<dbReference type="SMART" id="SM00248">
    <property type="entry name" value="ANK"/>
    <property type="match status" value="3"/>
</dbReference>
<gene>
    <name evidence="9" type="ORF">PECAL_5P03370</name>
</gene>